<dbReference type="PANTHER" id="PTHR11844">
    <property type="entry name" value="METALLOPROTEASE INHIBITOR"/>
    <property type="match status" value="1"/>
</dbReference>
<evidence type="ECO:0000256" key="1">
    <source>
        <dbReference type="ARBA" id="ARBA00004613"/>
    </source>
</evidence>
<dbReference type="GO" id="GO:0051045">
    <property type="term" value="P:negative regulation of membrane protein ectodomain proteolysis"/>
    <property type="evidence" value="ECO:0007669"/>
    <property type="project" value="TreeGrafter"/>
</dbReference>
<dbReference type="STRING" id="27835.A0A0N4XDP9"/>
<sequence length="125" mass="13658">MVMIKVGFAFVSVIAVVYACKCRKLPSKEAFCNSDFVSHIKVTAVNKNGADSETPPQTVYTVTHVSILKIGKEYLIAGSCEDGSLHSGSCGQISPDKPEDSSFGVVMEWKDVSKKFLDQLNKYKC</sequence>
<evidence type="ECO:0000256" key="4">
    <source>
        <dbReference type="PIRSR" id="PIRSR601820-1"/>
    </source>
</evidence>
<keyword evidence="5" id="KW-0732">Signal</keyword>
<proteinExistence type="predicted"/>
<dbReference type="SUPFAM" id="SSF50242">
    <property type="entry name" value="TIMP-like"/>
    <property type="match status" value="1"/>
</dbReference>
<dbReference type="PROSITE" id="PS51257">
    <property type="entry name" value="PROKAR_LIPOPROTEIN"/>
    <property type="match status" value="1"/>
</dbReference>
<reference evidence="9" key="1">
    <citation type="submission" date="2017-02" db="UniProtKB">
        <authorList>
            <consortium name="WormBaseParasite"/>
        </authorList>
    </citation>
    <scope>IDENTIFICATION</scope>
</reference>
<feature type="signal peptide" evidence="5">
    <location>
        <begin position="1"/>
        <end position="19"/>
    </location>
</feature>
<name>A0A0N4XDP9_NIPBR</name>
<keyword evidence="4" id="KW-0862">Zinc</keyword>
<dbReference type="InterPro" id="IPR008993">
    <property type="entry name" value="TIMP-like_OB-fold"/>
</dbReference>
<dbReference type="GO" id="GO:0005615">
    <property type="term" value="C:extracellular space"/>
    <property type="evidence" value="ECO:0007669"/>
    <property type="project" value="TreeGrafter"/>
</dbReference>
<protein>
    <submittedName>
        <fullName evidence="9">NTR domain-containing protein</fullName>
    </submittedName>
</protein>
<dbReference type="GO" id="GO:0008191">
    <property type="term" value="F:metalloendopeptidase inhibitor activity"/>
    <property type="evidence" value="ECO:0007669"/>
    <property type="project" value="InterPro"/>
</dbReference>
<dbReference type="OMA" id="SSACKCA"/>
<evidence type="ECO:0000313" key="8">
    <source>
        <dbReference type="Proteomes" id="UP000271162"/>
    </source>
</evidence>
<reference evidence="7 8" key="2">
    <citation type="submission" date="2018-11" db="EMBL/GenBank/DDBJ databases">
        <authorList>
            <consortium name="Pathogen Informatics"/>
        </authorList>
    </citation>
    <scope>NUCLEOTIDE SEQUENCE [LARGE SCALE GENOMIC DNA]</scope>
</reference>
<dbReference type="PROSITE" id="PS50189">
    <property type="entry name" value="NTR"/>
    <property type="match status" value="1"/>
</dbReference>
<dbReference type="GO" id="GO:0031012">
    <property type="term" value="C:extracellular matrix"/>
    <property type="evidence" value="ECO:0007669"/>
    <property type="project" value="TreeGrafter"/>
</dbReference>
<dbReference type="PANTHER" id="PTHR11844:SF25">
    <property type="entry name" value="NTR DOMAIN-CONTAINING PROTEIN"/>
    <property type="match status" value="1"/>
</dbReference>
<keyword evidence="4" id="KW-0479">Metal-binding</keyword>
<dbReference type="Proteomes" id="UP000271162">
    <property type="component" value="Unassembled WGS sequence"/>
</dbReference>
<keyword evidence="3" id="KW-1015">Disulfide bond</keyword>
<gene>
    <name evidence="7" type="ORF">NBR_LOCUS652</name>
</gene>
<comment type="subcellular location">
    <subcellularLocation>
        <location evidence="1">Secreted</location>
    </subcellularLocation>
</comment>
<accession>A0A0N4XDP9</accession>
<keyword evidence="2" id="KW-0964">Secreted</keyword>
<evidence type="ECO:0000259" key="6">
    <source>
        <dbReference type="PROSITE" id="PS50189"/>
    </source>
</evidence>
<feature type="binding site" evidence="4">
    <location>
        <position position="20"/>
    </location>
    <ligand>
        <name>Zn(2+)</name>
        <dbReference type="ChEBI" id="CHEBI:29105"/>
        <note>ligand shared with metalloproteinase partner</note>
    </ligand>
</feature>
<evidence type="ECO:0000256" key="5">
    <source>
        <dbReference type="SAM" id="SignalP"/>
    </source>
</evidence>
<dbReference type="WBParaSite" id="NBR_0000065101-mRNA-1">
    <property type="protein sequence ID" value="NBR_0000065101-mRNA-1"/>
    <property type="gene ID" value="NBR_0000065101"/>
</dbReference>
<evidence type="ECO:0000256" key="2">
    <source>
        <dbReference type="ARBA" id="ARBA00022525"/>
    </source>
</evidence>
<keyword evidence="8" id="KW-1185">Reference proteome</keyword>
<dbReference type="Gene3D" id="2.40.50.120">
    <property type="match status" value="2"/>
</dbReference>
<feature type="chain" id="PRO_5043124607" evidence="5">
    <location>
        <begin position="20"/>
        <end position="125"/>
    </location>
</feature>
<dbReference type="GO" id="GO:0002020">
    <property type="term" value="F:protease binding"/>
    <property type="evidence" value="ECO:0007669"/>
    <property type="project" value="TreeGrafter"/>
</dbReference>
<dbReference type="AlphaFoldDB" id="A0A0N4XDP9"/>
<evidence type="ECO:0000256" key="3">
    <source>
        <dbReference type="ARBA" id="ARBA00023157"/>
    </source>
</evidence>
<dbReference type="EMBL" id="UYSL01000329">
    <property type="protein sequence ID" value="VDL63492.1"/>
    <property type="molecule type" value="Genomic_DNA"/>
</dbReference>
<dbReference type="InterPro" id="IPR001134">
    <property type="entry name" value="Netrin_domain"/>
</dbReference>
<evidence type="ECO:0000313" key="9">
    <source>
        <dbReference type="WBParaSite" id="NBR_0000065101-mRNA-1"/>
    </source>
</evidence>
<organism evidence="9">
    <name type="scientific">Nippostrongylus brasiliensis</name>
    <name type="common">Rat hookworm</name>
    <dbReference type="NCBI Taxonomy" id="27835"/>
    <lineage>
        <taxon>Eukaryota</taxon>
        <taxon>Metazoa</taxon>
        <taxon>Ecdysozoa</taxon>
        <taxon>Nematoda</taxon>
        <taxon>Chromadorea</taxon>
        <taxon>Rhabditida</taxon>
        <taxon>Rhabditina</taxon>
        <taxon>Rhabditomorpha</taxon>
        <taxon>Strongyloidea</taxon>
        <taxon>Heligmosomidae</taxon>
        <taxon>Nippostrongylus</taxon>
    </lineage>
</organism>
<feature type="domain" description="NTR" evidence="6">
    <location>
        <begin position="20"/>
        <end position="125"/>
    </location>
</feature>
<evidence type="ECO:0000313" key="7">
    <source>
        <dbReference type="EMBL" id="VDL63492.1"/>
    </source>
</evidence>
<dbReference type="InterPro" id="IPR001820">
    <property type="entry name" value="TIMP"/>
</dbReference>
<dbReference type="GO" id="GO:0046872">
    <property type="term" value="F:metal ion binding"/>
    <property type="evidence" value="ECO:0007669"/>
    <property type="project" value="UniProtKB-KW"/>
</dbReference>